<evidence type="ECO:0000313" key="1">
    <source>
        <dbReference type="EnsemblMetazoa" id="tetur01g13260.1"/>
    </source>
</evidence>
<evidence type="ECO:0000313" key="2">
    <source>
        <dbReference type="Proteomes" id="UP000015104"/>
    </source>
</evidence>
<organism evidence="1 2">
    <name type="scientific">Tetranychus urticae</name>
    <name type="common">Two-spotted spider mite</name>
    <dbReference type="NCBI Taxonomy" id="32264"/>
    <lineage>
        <taxon>Eukaryota</taxon>
        <taxon>Metazoa</taxon>
        <taxon>Ecdysozoa</taxon>
        <taxon>Arthropoda</taxon>
        <taxon>Chelicerata</taxon>
        <taxon>Arachnida</taxon>
        <taxon>Acari</taxon>
        <taxon>Acariformes</taxon>
        <taxon>Trombidiformes</taxon>
        <taxon>Prostigmata</taxon>
        <taxon>Eleutherengona</taxon>
        <taxon>Raphignathae</taxon>
        <taxon>Tetranychoidea</taxon>
        <taxon>Tetranychidae</taxon>
        <taxon>Tetranychus</taxon>
    </lineage>
</organism>
<sequence length="57" mass="6508">MNNILKTIIKETMLIKYVKKPLPVSIIIGVHVQKIWKGVDAFNSYYSSVNNRASSQK</sequence>
<protein>
    <submittedName>
        <fullName evidence="1">Uncharacterized protein</fullName>
    </submittedName>
</protein>
<reference evidence="1" key="2">
    <citation type="submission" date="2015-06" db="UniProtKB">
        <authorList>
            <consortium name="EnsemblMetazoa"/>
        </authorList>
    </citation>
    <scope>IDENTIFICATION</scope>
</reference>
<name>T1JT89_TETUR</name>
<keyword evidence="2" id="KW-1185">Reference proteome</keyword>
<reference evidence="2" key="1">
    <citation type="submission" date="2011-08" db="EMBL/GenBank/DDBJ databases">
        <authorList>
            <person name="Rombauts S."/>
        </authorList>
    </citation>
    <scope>NUCLEOTIDE SEQUENCE</scope>
    <source>
        <strain evidence="2">London</strain>
    </source>
</reference>
<accession>T1JT89</accession>
<dbReference type="EnsemblMetazoa" id="tetur01g13260.1">
    <property type="protein sequence ID" value="tetur01g13260.1"/>
    <property type="gene ID" value="tetur01g13260"/>
</dbReference>
<dbReference type="Proteomes" id="UP000015104">
    <property type="component" value="Unassembled WGS sequence"/>
</dbReference>
<dbReference type="EMBL" id="CAEY01000474">
    <property type="status" value="NOT_ANNOTATED_CDS"/>
    <property type="molecule type" value="Genomic_DNA"/>
</dbReference>
<dbReference type="HOGENOM" id="CLU_2999021_0_0_1"/>
<dbReference type="AlphaFoldDB" id="T1JT89"/>
<proteinExistence type="predicted"/>